<evidence type="ECO:0000256" key="1">
    <source>
        <dbReference type="SAM" id="MobiDB-lite"/>
    </source>
</evidence>
<dbReference type="Proteomes" id="UP001189429">
    <property type="component" value="Unassembled WGS sequence"/>
</dbReference>
<organism evidence="2 3">
    <name type="scientific">Prorocentrum cordatum</name>
    <dbReference type="NCBI Taxonomy" id="2364126"/>
    <lineage>
        <taxon>Eukaryota</taxon>
        <taxon>Sar</taxon>
        <taxon>Alveolata</taxon>
        <taxon>Dinophyceae</taxon>
        <taxon>Prorocentrales</taxon>
        <taxon>Prorocentraceae</taxon>
        <taxon>Prorocentrum</taxon>
    </lineage>
</organism>
<accession>A0ABN9QFJ0</accession>
<protein>
    <submittedName>
        <fullName evidence="2">Uncharacterized protein</fullName>
    </submittedName>
</protein>
<proteinExistence type="predicted"/>
<evidence type="ECO:0000313" key="3">
    <source>
        <dbReference type="Proteomes" id="UP001189429"/>
    </source>
</evidence>
<comment type="caution">
    <text evidence="2">The sequence shown here is derived from an EMBL/GenBank/DDBJ whole genome shotgun (WGS) entry which is preliminary data.</text>
</comment>
<gene>
    <name evidence="2" type="ORF">PCOR1329_LOCUS11437</name>
</gene>
<sequence length="409" mass="41648">MARAESPPGDSLLARPRRSRAERTAARRRALASCDKGLAAACARIRELEGQLDQARHVARDRMEAEAAAASAAAALRPSDELRDALTGRLVQLGQALLLHHRADAALGMHHHRLGDALRAVAQSLDLGPEFLKLGMLVKGDGDRARHEPLLPRPLDVPKAAVDIQIEVCVAEPPSRILLAQCAGQAAAAQLRRGAAPFWPLRPPGRWAAGGGDVCDLAFAADAWPGLVCACGAVVFSSCDLLSVSGPPCQEAPAESPLASGTACAATPLPGLERQGAPASCPAVLLGNGVTDSVSDGEGSNGGDVRDLGADAATACSLSLPGAASAPSAAVLDFLDRYDGALLRGGGSGGSAAPAAGVGEAYSLFLDPVDLGTMEAVAWGPYAAVGALLDLAEARAGLPPLRQTISVDE</sequence>
<feature type="region of interest" description="Disordered" evidence="1">
    <location>
        <begin position="1"/>
        <end position="24"/>
    </location>
</feature>
<name>A0ABN9QFJ0_9DINO</name>
<reference evidence="2" key="1">
    <citation type="submission" date="2023-10" db="EMBL/GenBank/DDBJ databases">
        <authorList>
            <person name="Chen Y."/>
            <person name="Shah S."/>
            <person name="Dougan E. K."/>
            <person name="Thang M."/>
            <person name="Chan C."/>
        </authorList>
    </citation>
    <scope>NUCLEOTIDE SEQUENCE [LARGE SCALE GENOMIC DNA]</scope>
</reference>
<evidence type="ECO:0000313" key="2">
    <source>
        <dbReference type="EMBL" id="CAK0804730.1"/>
    </source>
</evidence>
<keyword evidence="3" id="KW-1185">Reference proteome</keyword>
<dbReference type="EMBL" id="CAUYUJ010003306">
    <property type="protein sequence ID" value="CAK0804730.1"/>
    <property type="molecule type" value="Genomic_DNA"/>
</dbReference>